<dbReference type="GO" id="GO:0005886">
    <property type="term" value="C:plasma membrane"/>
    <property type="evidence" value="ECO:0007669"/>
    <property type="project" value="TreeGrafter"/>
</dbReference>
<dbReference type="PROSITE" id="PS50850">
    <property type="entry name" value="MFS"/>
    <property type="match status" value="1"/>
</dbReference>
<keyword evidence="3 7" id="KW-0812">Transmembrane</keyword>
<feature type="transmembrane region" description="Helical" evidence="7">
    <location>
        <begin position="563"/>
        <end position="581"/>
    </location>
</feature>
<dbReference type="PANTHER" id="PTHR23501:SF198">
    <property type="entry name" value="AZOLE RESISTANCE PROTEIN 1-RELATED"/>
    <property type="match status" value="1"/>
</dbReference>
<dbReference type="Gene3D" id="1.20.1250.20">
    <property type="entry name" value="MFS general substrate transporter like domains"/>
    <property type="match status" value="2"/>
</dbReference>
<keyword evidence="5 7" id="KW-0472">Membrane</keyword>
<sequence length="607" mass="65634">MSARNSQEEDRPSLNYADVEKFSSLEDSRAENDTDNIEETGPVKNIEEDQKDEGNVVMYDENGEAFNEADAGDGTKVSDHYAHGAKLILNVISCILCLFLVALDQTIIATLLTDVGDQFNDFSQVTWISSGFLLAMCVVAAIWGKLSIIFGRKWTLYASIALFEGGSLMAALANTMNILIGGRVMSGVGGGGIQAMVFIIVTELVPISRRPLLMAAMSCTFAVASVLGPIIGGAFTSHVTWRWCFYINLPISAVSLIFMFFVYNPPRPKGDFIAKLKMIDYLGVFLMASSLVLILLALTFGGVEYPWRSAAVICCFVIGGLLWIVFCIWNFKFSKNPIIPLSVVRVPQLNASAFTGGFMFMYFMAAFIYVNIYFQVVRGADAWHSGIDSLPFIITVVICSMSSGILVGKTRYVKPYSLFGALCGPIGCGLLCLLKVDSSSSNRIGLLILAGVGVGLLLQTSMISAQLVAPKTEGGLILTTTFCNFVRAFGGALGSDLSETVFTSSAITKIDAMIAANKDTVDLSSLESIDISSLISSPDQIDALSTEIQALLKNCIMESIRNVFYMCIGIAGLAFICSLFITNKRLPAKAPKITNDKEKDAEKEATP</sequence>
<feature type="transmembrane region" description="Helical" evidence="7">
    <location>
        <begin position="442"/>
        <end position="458"/>
    </location>
</feature>
<feature type="transmembrane region" description="Helical" evidence="7">
    <location>
        <begin position="309"/>
        <end position="331"/>
    </location>
</feature>
<dbReference type="SUPFAM" id="SSF103473">
    <property type="entry name" value="MFS general substrate transporter"/>
    <property type="match status" value="1"/>
</dbReference>
<feature type="domain" description="Major facilitator superfamily (MFS) profile" evidence="8">
    <location>
        <begin position="90"/>
        <end position="586"/>
    </location>
</feature>
<evidence type="ECO:0000256" key="4">
    <source>
        <dbReference type="ARBA" id="ARBA00022989"/>
    </source>
</evidence>
<dbReference type="PROSITE" id="PS00217">
    <property type="entry name" value="SUGAR_TRANSPORT_2"/>
    <property type="match status" value="1"/>
</dbReference>
<feature type="transmembrane region" description="Helical" evidence="7">
    <location>
        <begin position="156"/>
        <end position="180"/>
    </location>
</feature>
<proteinExistence type="inferred from homology"/>
<feature type="transmembrane region" description="Helical" evidence="7">
    <location>
        <begin position="284"/>
        <end position="303"/>
    </location>
</feature>
<feature type="transmembrane region" description="Helical" evidence="7">
    <location>
        <begin position="212"/>
        <end position="231"/>
    </location>
</feature>
<evidence type="ECO:0000256" key="5">
    <source>
        <dbReference type="ARBA" id="ARBA00023136"/>
    </source>
</evidence>
<dbReference type="InterPro" id="IPR011701">
    <property type="entry name" value="MFS"/>
</dbReference>
<name>A0A1E4TYF3_PACTA</name>
<dbReference type="EMBL" id="KV454012">
    <property type="protein sequence ID" value="ODV96776.1"/>
    <property type="molecule type" value="Genomic_DNA"/>
</dbReference>
<feature type="transmembrane region" description="Helical" evidence="7">
    <location>
        <begin position="390"/>
        <end position="408"/>
    </location>
</feature>
<comment type="subcellular location">
    <subcellularLocation>
        <location evidence="1">Membrane</location>
        <topology evidence="1">Multi-pass membrane protein</topology>
    </subcellularLocation>
</comment>
<keyword evidence="4 7" id="KW-1133">Transmembrane helix</keyword>
<evidence type="ECO:0000256" key="1">
    <source>
        <dbReference type="ARBA" id="ARBA00004141"/>
    </source>
</evidence>
<evidence type="ECO:0000256" key="3">
    <source>
        <dbReference type="ARBA" id="ARBA00022692"/>
    </source>
</evidence>
<gene>
    <name evidence="9" type="ORF">PACTADRAFT_32274</name>
</gene>
<protein>
    <recommendedName>
        <fullName evidence="8">Major facilitator superfamily (MFS) profile domain-containing protein</fullName>
    </recommendedName>
</protein>
<dbReference type="AlphaFoldDB" id="A0A1E4TYF3"/>
<feature type="transmembrane region" description="Helical" evidence="7">
    <location>
        <begin position="124"/>
        <end position="144"/>
    </location>
</feature>
<feature type="transmembrane region" description="Helical" evidence="7">
    <location>
        <begin position="351"/>
        <end position="370"/>
    </location>
</feature>
<dbReference type="CDD" id="cd17502">
    <property type="entry name" value="MFS_Azr1_MDR_like"/>
    <property type="match status" value="1"/>
</dbReference>
<dbReference type="Proteomes" id="UP000094236">
    <property type="component" value="Unassembled WGS sequence"/>
</dbReference>
<accession>A0A1E4TYF3</accession>
<evidence type="ECO:0000259" key="8">
    <source>
        <dbReference type="PROSITE" id="PS50850"/>
    </source>
</evidence>
<keyword evidence="10" id="KW-1185">Reference proteome</keyword>
<dbReference type="PANTHER" id="PTHR23501">
    <property type="entry name" value="MAJOR FACILITATOR SUPERFAMILY"/>
    <property type="match status" value="1"/>
</dbReference>
<organism evidence="9 10">
    <name type="scientific">Pachysolen tannophilus NRRL Y-2460</name>
    <dbReference type="NCBI Taxonomy" id="669874"/>
    <lineage>
        <taxon>Eukaryota</taxon>
        <taxon>Fungi</taxon>
        <taxon>Dikarya</taxon>
        <taxon>Ascomycota</taxon>
        <taxon>Saccharomycotina</taxon>
        <taxon>Pichiomycetes</taxon>
        <taxon>Pachysolenaceae</taxon>
        <taxon>Pachysolen</taxon>
    </lineage>
</organism>
<evidence type="ECO:0000313" key="9">
    <source>
        <dbReference type="EMBL" id="ODV96776.1"/>
    </source>
</evidence>
<feature type="transmembrane region" description="Helical" evidence="7">
    <location>
        <begin position="87"/>
        <end position="112"/>
    </location>
</feature>
<evidence type="ECO:0000256" key="2">
    <source>
        <dbReference type="ARBA" id="ARBA00008335"/>
    </source>
</evidence>
<dbReference type="InterPro" id="IPR005829">
    <property type="entry name" value="Sugar_transporter_CS"/>
</dbReference>
<evidence type="ECO:0000256" key="6">
    <source>
        <dbReference type="SAM" id="MobiDB-lite"/>
    </source>
</evidence>
<comment type="similarity">
    <text evidence="2">Belongs to the major facilitator superfamily.</text>
</comment>
<dbReference type="Pfam" id="PF07690">
    <property type="entry name" value="MFS_1"/>
    <property type="match status" value="1"/>
</dbReference>
<dbReference type="OrthoDB" id="10021397at2759"/>
<dbReference type="STRING" id="669874.A0A1E4TYF3"/>
<feature type="transmembrane region" description="Helical" evidence="7">
    <location>
        <begin position="415"/>
        <end position="436"/>
    </location>
</feature>
<evidence type="ECO:0000256" key="7">
    <source>
        <dbReference type="SAM" id="Phobius"/>
    </source>
</evidence>
<feature type="transmembrane region" description="Helical" evidence="7">
    <location>
        <begin position="243"/>
        <end position="263"/>
    </location>
</feature>
<evidence type="ECO:0000313" key="10">
    <source>
        <dbReference type="Proteomes" id="UP000094236"/>
    </source>
</evidence>
<feature type="compositionally biased region" description="Basic and acidic residues" evidence="6">
    <location>
        <begin position="1"/>
        <end position="32"/>
    </location>
</feature>
<dbReference type="InterPro" id="IPR036259">
    <property type="entry name" value="MFS_trans_sf"/>
</dbReference>
<reference evidence="10" key="1">
    <citation type="submission" date="2016-05" db="EMBL/GenBank/DDBJ databases">
        <title>Comparative genomics of biotechnologically important yeasts.</title>
        <authorList>
            <consortium name="DOE Joint Genome Institute"/>
            <person name="Riley R."/>
            <person name="Haridas S."/>
            <person name="Wolfe K.H."/>
            <person name="Lopes M.R."/>
            <person name="Hittinger C.T."/>
            <person name="Goker M."/>
            <person name="Salamov A."/>
            <person name="Wisecaver J."/>
            <person name="Long T.M."/>
            <person name="Aerts A.L."/>
            <person name="Barry K."/>
            <person name="Choi C."/>
            <person name="Clum A."/>
            <person name="Coughlan A.Y."/>
            <person name="Deshpande S."/>
            <person name="Douglass A.P."/>
            <person name="Hanson S.J."/>
            <person name="Klenk H.-P."/>
            <person name="Labutti K."/>
            <person name="Lapidus A."/>
            <person name="Lindquist E."/>
            <person name="Lipzen A."/>
            <person name="Meier-Kolthoff J.P."/>
            <person name="Ohm R.A."/>
            <person name="Otillar R.P."/>
            <person name="Pangilinan J."/>
            <person name="Peng Y."/>
            <person name="Rokas A."/>
            <person name="Rosa C.A."/>
            <person name="Scheuner C."/>
            <person name="Sibirny A.A."/>
            <person name="Slot J.C."/>
            <person name="Stielow J.B."/>
            <person name="Sun H."/>
            <person name="Kurtzman C.P."/>
            <person name="Blackwell M."/>
            <person name="Grigoriev I.V."/>
            <person name="Jeffries T.W."/>
        </authorList>
    </citation>
    <scope>NUCLEOTIDE SEQUENCE [LARGE SCALE GENOMIC DNA]</scope>
    <source>
        <strain evidence="10">NRRL Y-2460</strain>
    </source>
</reference>
<dbReference type="GO" id="GO:0022857">
    <property type="term" value="F:transmembrane transporter activity"/>
    <property type="evidence" value="ECO:0007669"/>
    <property type="project" value="InterPro"/>
</dbReference>
<feature type="region of interest" description="Disordered" evidence="6">
    <location>
        <begin position="1"/>
        <end position="51"/>
    </location>
</feature>
<dbReference type="InterPro" id="IPR020846">
    <property type="entry name" value="MFS_dom"/>
</dbReference>
<feature type="transmembrane region" description="Helical" evidence="7">
    <location>
        <begin position="186"/>
        <end position="205"/>
    </location>
</feature>